<keyword evidence="9" id="KW-0812">Transmembrane</keyword>
<dbReference type="Gene3D" id="1.10.510.10">
    <property type="entry name" value="Transferase(Phosphotransferase) domain 1"/>
    <property type="match status" value="1"/>
</dbReference>
<sequence>MLQPGDVFAGYAIERLLGQGGMGAVYLAGHPRLPRRTALKLLNRELFSDAEIRARFEREADLVAQLDHPNIVAVFDRGIEDEQLWISMQFIDGVDAASVDPRTLPPQRAAQIVAETALALDYAHRMGVLHRDVKPANILLSRSAGQERVLLTDFGIARPREDTNQLTQTGTFTATLAYAAPEQLTGAALDHRTDQYSLACTLYWLFSGTVPFDSPQAVAVIQGHLKQPPPPLSSVRPGLPPALDAVLDRALAKRPADRFDSCAEFAAAVQQALRGPVSTPHVVAPPTPRPHPVLSPQASSPNPMPVAHPPRYAQPMPPPTPHYANGGVPQGYPPGYGAVPPGYRPPLPPRRRSSSAKVLLVILGIVFALLAGCGTFVWTDDSTWVSQLTGRSKGHKDLSALSAAFPGMLPSNNRDNGKGYNGASCRPISEWKDWRAKDGDESAFDRWQAQWECLLGGGAKLAYNFYAYPTAEAARQAVTTFKSRAKSQGSSTEGTRTDERFVYQGQFGGEAALILSTFSDPSRARWVLAFHGPTRMDDGLAAKVREAPL</sequence>
<evidence type="ECO:0000256" key="9">
    <source>
        <dbReference type="SAM" id="Phobius"/>
    </source>
</evidence>
<evidence type="ECO:0000256" key="8">
    <source>
        <dbReference type="SAM" id="MobiDB-lite"/>
    </source>
</evidence>
<evidence type="ECO:0000313" key="11">
    <source>
        <dbReference type="EMBL" id="MFI2476564.1"/>
    </source>
</evidence>
<dbReference type="EC" id="2.7.11.1" evidence="1"/>
<feature type="binding site" evidence="7">
    <location>
        <position position="40"/>
    </location>
    <ligand>
        <name>ATP</name>
        <dbReference type="ChEBI" id="CHEBI:30616"/>
    </ligand>
</feature>
<dbReference type="CDD" id="cd14014">
    <property type="entry name" value="STKc_PknB_like"/>
    <property type="match status" value="1"/>
</dbReference>
<reference evidence="11 12" key="1">
    <citation type="submission" date="2024-10" db="EMBL/GenBank/DDBJ databases">
        <title>The Natural Products Discovery Center: Release of the First 8490 Sequenced Strains for Exploring Actinobacteria Biosynthetic Diversity.</title>
        <authorList>
            <person name="Kalkreuter E."/>
            <person name="Kautsar S.A."/>
            <person name="Yang D."/>
            <person name="Bader C.D."/>
            <person name="Teijaro C.N."/>
            <person name="Fluegel L."/>
            <person name="Davis C.M."/>
            <person name="Simpson J.R."/>
            <person name="Lauterbach L."/>
            <person name="Steele A.D."/>
            <person name="Gui C."/>
            <person name="Meng S."/>
            <person name="Li G."/>
            <person name="Viehrig K."/>
            <person name="Ye F."/>
            <person name="Su P."/>
            <person name="Kiefer A.F."/>
            <person name="Nichols A."/>
            <person name="Cepeda A.J."/>
            <person name="Yan W."/>
            <person name="Fan B."/>
            <person name="Jiang Y."/>
            <person name="Adhikari A."/>
            <person name="Zheng C.-J."/>
            <person name="Schuster L."/>
            <person name="Cowan T.M."/>
            <person name="Smanski M.J."/>
            <person name="Chevrette M.G."/>
            <person name="De Carvalho L.P.S."/>
            <person name="Shen B."/>
        </authorList>
    </citation>
    <scope>NUCLEOTIDE SEQUENCE [LARGE SCALE GENOMIC DNA]</scope>
    <source>
        <strain evidence="11 12">NPDC019275</strain>
    </source>
</reference>
<dbReference type="SUPFAM" id="SSF56112">
    <property type="entry name" value="Protein kinase-like (PK-like)"/>
    <property type="match status" value="1"/>
</dbReference>
<dbReference type="PROSITE" id="PS00108">
    <property type="entry name" value="PROTEIN_KINASE_ST"/>
    <property type="match status" value="1"/>
</dbReference>
<dbReference type="PROSITE" id="PS50011">
    <property type="entry name" value="PROTEIN_KINASE_DOM"/>
    <property type="match status" value="1"/>
</dbReference>
<accession>A0ABW7X662</accession>
<dbReference type="InterPro" id="IPR008271">
    <property type="entry name" value="Ser/Thr_kinase_AS"/>
</dbReference>
<keyword evidence="9" id="KW-0472">Membrane</keyword>
<dbReference type="RefSeq" id="WP_397093854.1">
    <property type="nucleotide sequence ID" value="NZ_JBIRYO010000017.1"/>
</dbReference>
<dbReference type="InterPro" id="IPR017441">
    <property type="entry name" value="Protein_kinase_ATP_BS"/>
</dbReference>
<evidence type="ECO:0000256" key="6">
    <source>
        <dbReference type="ARBA" id="ARBA00022840"/>
    </source>
</evidence>
<dbReference type="PANTHER" id="PTHR43289:SF6">
    <property type="entry name" value="SERINE_THREONINE-PROTEIN KINASE NEKL-3"/>
    <property type="match status" value="1"/>
</dbReference>
<evidence type="ECO:0000259" key="10">
    <source>
        <dbReference type="PROSITE" id="PS50011"/>
    </source>
</evidence>
<evidence type="ECO:0000256" key="1">
    <source>
        <dbReference type="ARBA" id="ARBA00012513"/>
    </source>
</evidence>
<dbReference type="Gene3D" id="3.30.200.20">
    <property type="entry name" value="Phosphorylase Kinase, domain 1"/>
    <property type="match status" value="1"/>
</dbReference>
<keyword evidence="9" id="KW-1133">Transmembrane helix</keyword>
<gene>
    <name evidence="11" type="ORF">ACH49W_24550</name>
</gene>
<dbReference type="Proteomes" id="UP001611415">
    <property type="component" value="Unassembled WGS sequence"/>
</dbReference>
<evidence type="ECO:0000256" key="2">
    <source>
        <dbReference type="ARBA" id="ARBA00022527"/>
    </source>
</evidence>
<dbReference type="InterPro" id="IPR000719">
    <property type="entry name" value="Prot_kinase_dom"/>
</dbReference>
<dbReference type="EMBL" id="JBIRYO010000017">
    <property type="protein sequence ID" value="MFI2476564.1"/>
    <property type="molecule type" value="Genomic_DNA"/>
</dbReference>
<feature type="region of interest" description="Disordered" evidence="8">
    <location>
        <begin position="284"/>
        <end position="350"/>
    </location>
</feature>
<comment type="caution">
    <text evidence="11">The sequence shown here is derived from an EMBL/GenBank/DDBJ whole genome shotgun (WGS) entry which is preliminary data.</text>
</comment>
<evidence type="ECO:0000256" key="4">
    <source>
        <dbReference type="ARBA" id="ARBA00022741"/>
    </source>
</evidence>
<feature type="transmembrane region" description="Helical" evidence="9">
    <location>
        <begin position="358"/>
        <end position="378"/>
    </location>
</feature>
<keyword evidence="2" id="KW-0723">Serine/threonine-protein kinase</keyword>
<keyword evidence="4 7" id="KW-0547">Nucleotide-binding</keyword>
<dbReference type="Pfam" id="PF00069">
    <property type="entry name" value="Pkinase"/>
    <property type="match status" value="1"/>
</dbReference>
<keyword evidence="6 7" id="KW-0067">ATP-binding</keyword>
<name>A0ABW7X662_9NOCA</name>
<evidence type="ECO:0000313" key="12">
    <source>
        <dbReference type="Proteomes" id="UP001611415"/>
    </source>
</evidence>
<protein>
    <recommendedName>
        <fullName evidence="1">non-specific serine/threonine protein kinase</fullName>
        <ecNumber evidence="1">2.7.11.1</ecNumber>
    </recommendedName>
</protein>
<evidence type="ECO:0000256" key="7">
    <source>
        <dbReference type="PROSITE-ProRule" id="PRU10141"/>
    </source>
</evidence>
<evidence type="ECO:0000256" key="3">
    <source>
        <dbReference type="ARBA" id="ARBA00022679"/>
    </source>
</evidence>
<proteinExistence type="predicted"/>
<evidence type="ECO:0000256" key="5">
    <source>
        <dbReference type="ARBA" id="ARBA00022777"/>
    </source>
</evidence>
<dbReference type="GO" id="GO:0016301">
    <property type="term" value="F:kinase activity"/>
    <property type="evidence" value="ECO:0007669"/>
    <property type="project" value="UniProtKB-KW"/>
</dbReference>
<feature type="compositionally biased region" description="Pro residues" evidence="8">
    <location>
        <begin position="284"/>
        <end position="293"/>
    </location>
</feature>
<organism evidence="11 12">
    <name type="scientific">Nocardia xishanensis</name>
    <dbReference type="NCBI Taxonomy" id="238964"/>
    <lineage>
        <taxon>Bacteria</taxon>
        <taxon>Bacillati</taxon>
        <taxon>Actinomycetota</taxon>
        <taxon>Actinomycetes</taxon>
        <taxon>Mycobacteriales</taxon>
        <taxon>Nocardiaceae</taxon>
        <taxon>Nocardia</taxon>
    </lineage>
</organism>
<dbReference type="PROSITE" id="PS00107">
    <property type="entry name" value="PROTEIN_KINASE_ATP"/>
    <property type="match status" value="1"/>
</dbReference>
<keyword evidence="5 11" id="KW-0418">Kinase</keyword>
<feature type="domain" description="Protein kinase" evidence="10">
    <location>
        <begin position="11"/>
        <end position="273"/>
    </location>
</feature>
<keyword evidence="3" id="KW-0808">Transferase</keyword>
<keyword evidence="12" id="KW-1185">Reference proteome</keyword>
<dbReference type="InterPro" id="IPR011009">
    <property type="entry name" value="Kinase-like_dom_sf"/>
</dbReference>
<dbReference type="PANTHER" id="PTHR43289">
    <property type="entry name" value="MITOGEN-ACTIVATED PROTEIN KINASE KINASE KINASE 20-RELATED"/>
    <property type="match status" value="1"/>
</dbReference>
<dbReference type="SMART" id="SM00220">
    <property type="entry name" value="S_TKc"/>
    <property type="match status" value="1"/>
</dbReference>